<reference evidence="1" key="1">
    <citation type="submission" date="2014-03" db="EMBL/GenBank/DDBJ databases">
        <title>Draft Genome Sequence of Mycobacterium cosmeticum DSM 44829.</title>
        <authorList>
            <person name="Croce O."/>
            <person name="Robert C."/>
            <person name="Raoult D."/>
            <person name="Drancourt M."/>
        </authorList>
    </citation>
    <scope>NUCLEOTIDE SEQUENCE [LARGE SCALE GENOMIC DNA]</scope>
    <source>
        <strain evidence="1">DSM 44829</strain>
    </source>
</reference>
<keyword evidence="2" id="KW-1185">Reference proteome</keyword>
<dbReference type="RefSeq" id="WP_131590208.1">
    <property type="nucleotide sequence ID" value="NZ_CCBB010000003.1"/>
</dbReference>
<reference evidence="1" key="2">
    <citation type="submission" date="2014-03" db="EMBL/GenBank/DDBJ databases">
        <authorList>
            <person name="Urmite Genomes"/>
        </authorList>
    </citation>
    <scope>NUCLEOTIDE SEQUENCE</scope>
    <source>
        <strain evidence="1">DSM 44829</strain>
    </source>
</reference>
<dbReference type="AlphaFoldDB" id="W9BLU8"/>
<accession>W9BLU8</accession>
<proteinExistence type="predicted"/>
<dbReference type="EMBL" id="CCBB010000003">
    <property type="protein sequence ID" value="CDO10275.1"/>
    <property type="molecule type" value="Genomic_DNA"/>
</dbReference>
<sequence>MADNAITLIPYARRGSPRDRLIAVLTAVRAAARHTHRPTNDARHPPRRPAFVEDAAMAREMFRL</sequence>
<protein>
    <submittedName>
        <fullName evidence="1">Uncharacterized protein</fullName>
    </submittedName>
</protein>
<evidence type="ECO:0000313" key="2">
    <source>
        <dbReference type="Proteomes" id="UP000028870"/>
    </source>
</evidence>
<gene>
    <name evidence="1" type="ORF">BN977_05106</name>
</gene>
<name>W9BLU8_MYCCO</name>
<organism evidence="1 2">
    <name type="scientific">Mycolicibacterium cosmeticum</name>
    <dbReference type="NCBI Taxonomy" id="258533"/>
    <lineage>
        <taxon>Bacteria</taxon>
        <taxon>Bacillati</taxon>
        <taxon>Actinomycetota</taxon>
        <taxon>Actinomycetes</taxon>
        <taxon>Mycobacteriales</taxon>
        <taxon>Mycobacteriaceae</taxon>
        <taxon>Mycolicibacterium</taxon>
    </lineage>
</organism>
<comment type="caution">
    <text evidence="1">The sequence shown here is derived from an EMBL/GenBank/DDBJ whole genome shotgun (WGS) entry which is preliminary data.</text>
</comment>
<evidence type="ECO:0000313" key="1">
    <source>
        <dbReference type="EMBL" id="CDO10275.1"/>
    </source>
</evidence>
<dbReference type="Proteomes" id="UP000028870">
    <property type="component" value="Unassembled WGS sequence"/>
</dbReference>